<comment type="caution">
    <text evidence="1">The sequence shown here is derived from an EMBL/GenBank/DDBJ whole genome shotgun (WGS) entry which is preliminary data.</text>
</comment>
<accession>A0A151Y0C3</accession>
<dbReference type="EMBL" id="LUAW01000025">
    <property type="protein sequence ID" value="KYQ71491.1"/>
    <property type="molecule type" value="Genomic_DNA"/>
</dbReference>
<proteinExistence type="predicted"/>
<organism evidence="1 2">
    <name type="scientific">Acinetobacter pragensis</name>
    <dbReference type="NCBI Taxonomy" id="1806892"/>
    <lineage>
        <taxon>Bacteria</taxon>
        <taxon>Pseudomonadati</taxon>
        <taxon>Pseudomonadota</taxon>
        <taxon>Gammaproteobacteria</taxon>
        <taxon>Moraxellales</taxon>
        <taxon>Moraxellaceae</taxon>
        <taxon>Acinetobacter</taxon>
    </lineage>
</organism>
<protein>
    <submittedName>
        <fullName evidence="1">Uncharacterized protein</fullName>
    </submittedName>
</protein>
<dbReference type="AlphaFoldDB" id="A0A151Y0C3"/>
<sequence>MGFGGMVIKQLSKGLPLSPWIMGLAEVLLKSVYLYWAETQRGHFDSGIAIEFYCEQCRQYFKL</sequence>
<evidence type="ECO:0000313" key="1">
    <source>
        <dbReference type="EMBL" id="KYQ71491.1"/>
    </source>
</evidence>
<evidence type="ECO:0000313" key="2">
    <source>
        <dbReference type="Proteomes" id="UP000076276"/>
    </source>
</evidence>
<keyword evidence="2" id="KW-1185">Reference proteome</keyword>
<reference evidence="1 2" key="1">
    <citation type="submission" date="2016-03" db="EMBL/GenBank/DDBJ databases">
        <title>Acinetobacter genomospecies 28 strain ANC 4149.</title>
        <authorList>
            <person name="Radolfova-Krizova L."/>
            <person name="Nemec A."/>
        </authorList>
    </citation>
    <scope>NUCLEOTIDE SEQUENCE [LARGE SCALE GENOMIC DNA]</scope>
    <source>
        <strain evidence="1 2">ANC 4149</strain>
    </source>
</reference>
<gene>
    <name evidence="1" type="ORF">AZH43_14165</name>
</gene>
<name>A0A151Y0C3_9GAMM</name>
<dbReference type="Proteomes" id="UP000076276">
    <property type="component" value="Unassembled WGS sequence"/>
</dbReference>